<dbReference type="RefSeq" id="XP_004037193.1">
    <property type="nucleotide sequence ID" value="XM_004037145.1"/>
</dbReference>
<protein>
    <recommendedName>
        <fullName evidence="1">Insertion element IS150 protein InsJ-like helix-turn-helix domain-containing protein</fullName>
    </recommendedName>
</protein>
<gene>
    <name evidence="2" type="ORF">IMG5_059200</name>
</gene>
<feature type="domain" description="Insertion element IS150 protein InsJ-like helix-turn-helix" evidence="1">
    <location>
        <begin position="3"/>
        <end position="43"/>
    </location>
</feature>
<proteinExistence type="predicted"/>
<dbReference type="GeneID" id="14909389"/>
<evidence type="ECO:0000313" key="3">
    <source>
        <dbReference type="Proteomes" id="UP000008983"/>
    </source>
</evidence>
<organism evidence="2 3">
    <name type="scientific">Ichthyophthirius multifiliis</name>
    <name type="common">White spot disease agent</name>
    <name type="synonym">Ich</name>
    <dbReference type="NCBI Taxonomy" id="5932"/>
    <lineage>
        <taxon>Eukaryota</taxon>
        <taxon>Sar</taxon>
        <taxon>Alveolata</taxon>
        <taxon>Ciliophora</taxon>
        <taxon>Intramacronucleata</taxon>
        <taxon>Oligohymenophorea</taxon>
        <taxon>Hymenostomatida</taxon>
        <taxon>Ophryoglenina</taxon>
        <taxon>Ichthyophthirius</taxon>
    </lineage>
</organism>
<feature type="non-terminal residue" evidence="2">
    <location>
        <position position="51"/>
    </location>
</feature>
<dbReference type="eggNOG" id="ENOG502T185">
    <property type="taxonomic scope" value="Eukaryota"/>
</dbReference>
<dbReference type="EMBL" id="GL983491">
    <property type="protein sequence ID" value="EGR33207.1"/>
    <property type="molecule type" value="Genomic_DNA"/>
</dbReference>
<evidence type="ECO:0000313" key="2">
    <source>
        <dbReference type="EMBL" id="EGR33207.1"/>
    </source>
</evidence>
<dbReference type="InParanoid" id="G0QNJ1"/>
<dbReference type="Pfam" id="PF13518">
    <property type="entry name" value="HTH_28"/>
    <property type="match status" value="1"/>
</dbReference>
<reference evidence="2 3" key="1">
    <citation type="submission" date="2011-07" db="EMBL/GenBank/DDBJ databases">
        <authorList>
            <person name="Coyne R."/>
            <person name="Brami D."/>
            <person name="Johnson J."/>
            <person name="Hostetler J."/>
            <person name="Hannick L."/>
            <person name="Clark T."/>
            <person name="Cassidy-Hanley D."/>
            <person name="Inman J."/>
        </authorList>
    </citation>
    <scope>NUCLEOTIDE SEQUENCE [LARGE SCALE GENOMIC DNA]</scope>
    <source>
        <strain evidence="2 3">G5</strain>
    </source>
</reference>
<dbReference type="Proteomes" id="UP000008983">
    <property type="component" value="Unassembled WGS sequence"/>
</dbReference>
<keyword evidence="3" id="KW-1185">Reference proteome</keyword>
<name>G0QNJ1_ICHMU</name>
<dbReference type="AlphaFoldDB" id="G0QNJ1"/>
<sequence>MSKQVTIKEAAQEFGLKFSTSKAILQTFRKEGRIGKKQKRQRKIQSFKQTF</sequence>
<accession>G0QNJ1</accession>
<evidence type="ECO:0000259" key="1">
    <source>
        <dbReference type="Pfam" id="PF13518"/>
    </source>
</evidence>
<dbReference type="InterPro" id="IPR055247">
    <property type="entry name" value="InsJ-like_HTH"/>
</dbReference>